<sequence>MATEAVVTTTPTTTSQTQQPQQATQQQTNTVLVTRVIDGDTIEIEGGQKVRYIGIDTPETVDPRKPVQCFGVEASNKNKELVSGKRVRLEKDVSETDKYGRLLRYIYIGDTFVNLELVKQGFAYSSTYPPDVKHQSQFTEAQRQAKEQNKGLWSSCPVATPTPTVTATPSTTQQPSSCDIKGNISSSDEKIYHVPGCASYNATKIDEARGEKWFCSETEALAAGWRKALNCP</sequence>
<dbReference type="Proteomes" id="UP000177078">
    <property type="component" value="Unassembled WGS sequence"/>
</dbReference>
<evidence type="ECO:0000256" key="1">
    <source>
        <dbReference type="ARBA" id="ARBA00022722"/>
    </source>
</evidence>
<evidence type="ECO:0000256" key="3">
    <source>
        <dbReference type="ARBA" id="ARBA00022801"/>
    </source>
</evidence>
<keyword evidence="3" id="KW-0378">Hydrolase</keyword>
<name>A0A1G2RBR4_9BACT</name>
<evidence type="ECO:0000313" key="6">
    <source>
        <dbReference type="EMBL" id="OHA70286.1"/>
    </source>
</evidence>
<dbReference type="STRING" id="1802457.A3F15_01980"/>
<dbReference type="EMBL" id="MHUC01000033">
    <property type="protein sequence ID" value="OHA70286.1"/>
    <property type="molecule type" value="Genomic_DNA"/>
</dbReference>
<accession>A0A1G2RBR4</accession>
<dbReference type="Gene3D" id="2.40.50.90">
    <property type="match status" value="1"/>
</dbReference>
<dbReference type="PROSITE" id="PS50830">
    <property type="entry name" value="TNASE_3"/>
    <property type="match status" value="1"/>
</dbReference>
<dbReference type="InterPro" id="IPR016071">
    <property type="entry name" value="Staphylococal_nuclease_OB-fold"/>
</dbReference>
<feature type="region of interest" description="Disordered" evidence="4">
    <location>
        <begin position="1"/>
        <end position="27"/>
    </location>
</feature>
<dbReference type="Pfam" id="PF00565">
    <property type="entry name" value="SNase"/>
    <property type="match status" value="1"/>
</dbReference>
<dbReference type="SUPFAM" id="SSF50199">
    <property type="entry name" value="Staphylococcal nuclease"/>
    <property type="match status" value="1"/>
</dbReference>
<evidence type="ECO:0000256" key="2">
    <source>
        <dbReference type="ARBA" id="ARBA00022759"/>
    </source>
</evidence>
<evidence type="ECO:0000313" key="7">
    <source>
        <dbReference type="Proteomes" id="UP000177078"/>
    </source>
</evidence>
<dbReference type="PANTHER" id="PTHR12302:SF3">
    <property type="entry name" value="SERINE_THREONINE-PROTEIN KINASE 31"/>
    <property type="match status" value="1"/>
</dbReference>
<protein>
    <recommendedName>
        <fullName evidence="5">TNase-like domain-containing protein</fullName>
    </recommendedName>
</protein>
<dbReference type="GO" id="GO:0016787">
    <property type="term" value="F:hydrolase activity"/>
    <property type="evidence" value="ECO:0007669"/>
    <property type="project" value="UniProtKB-KW"/>
</dbReference>
<evidence type="ECO:0000259" key="5">
    <source>
        <dbReference type="PROSITE" id="PS50830"/>
    </source>
</evidence>
<dbReference type="GO" id="GO:0004519">
    <property type="term" value="F:endonuclease activity"/>
    <property type="evidence" value="ECO:0007669"/>
    <property type="project" value="UniProtKB-KW"/>
</dbReference>
<dbReference type="PANTHER" id="PTHR12302">
    <property type="entry name" value="EBNA2 BINDING PROTEIN P100"/>
    <property type="match status" value="1"/>
</dbReference>
<comment type="caution">
    <text evidence="6">The sequence shown here is derived from an EMBL/GenBank/DDBJ whole genome shotgun (WGS) entry which is preliminary data.</text>
</comment>
<proteinExistence type="predicted"/>
<keyword evidence="2" id="KW-0255">Endonuclease</keyword>
<dbReference type="SMART" id="SM00318">
    <property type="entry name" value="SNc"/>
    <property type="match status" value="1"/>
</dbReference>
<feature type="domain" description="TNase-like" evidence="5">
    <location>
        <begin position="27"/>
        <end position="155"/>
    </location>
</feature>
<evidence type="ECO:0000256" key="4">
    <source>
        <dbReference type="SAM" id="MobiDB-lite"/>
    </source>
</evidence>
<gene>
    <name evidence="6" type="ORF">A3F15_01980</name>
</gene>
<dbReference type="InterPro" id="IPR035437">
    <property type="entry name" value="SNase_OB-fold_sf"/>
</dbReference>
<reference evidence="6 7" key="1">
    <citation type="journal article" date="2016" name="Nat. Commun.">
        <title>Thousands of microbial genomes shed light on interconnected biogeochemical processes in an aquifer system.</title>
        <authorList>
            <person name="Anantharaman K."/>
            <person name="Brown C.T."/>
            <person name="Hug L.A."/>
            <person name="Sharon I."/>
            <person name="Castelle C.J."/>
            <person name="Probst A.J."/>
            <person name="Thomas B.C."/>
            <person name="Singh A."/>
            <person name="Wilkins M.J."/>
            <person name="Karaoz U."/>
            <person name="Brodie E.L."/>
            <person name="Williams K.H."/>
            <person name="Hubbard S.S."/>
            <person name="Banfield J.F."/>
        </authorList>
    </citation>
    <scope>NUCLEOTIDE SEQUENCE [LARGE SCALE GENOMIC DNA]</scope>
</reference>
<organism evidence="6 7">
    <name type="scientific">Candidatus Wildermuthbacteria bacterium RIFCSPHIGHO2_12_FULL_40_12</name>
    <dbReference type="NCBI Taxonomy" id="1802457"/>
    <lineage>
        <taxon>Bacteria</taxon>
        <taxon>Candidatus Wildermuthiibacteriota</taxon>
    </lineage>
</organism>
<dbReference type="AlphaFoldDB" id="A0A1G2RBR4"/>
<keyword evidence="1" id="KW-0540">Nuclease</keyword>